<keyword evidence="2" id="KW-0966">Cell projection</keyword>
<dbReference type="EMBL" id="OCNJ01000011">
    <property type="protein sequence ID" value="SOE00166.1"/>
    <property type="molecule type" value="Genomic_DNA"/>
</dbReference>
<feature type="compositionally biased region" description="Basic and acidic residues" evidence="1">
    <location>
        <begin position="15"/>
        <end position="27"/>
    </location>
</feature>
<feature type="region of interest" description="Disordered" evidence="1">
    <location>
        <begin position="1"/>
        <end position="54"/>
    </location>
</feature>
<dbReference type="Pfam" id="PF10768">
    <property type="entry name" value="FliX"/>
    <property type="match status" value="1"/>
</dbReference>
<gene>
    <name evidence="2" type="ORF">SAMN05421508_111114</name>
</gene>
<dbReference type="InterPro" id="IPR019704">
    <property type="entry name" value="Flagellar_assmbl_FliX_class2"/>
</dbReference>
<keyword evidence="2" id="KW-0969">Cilium</keyword>
<proteinExistence type="predicted"/>
<organism evidence="2 3">
    <name type="scientific">Caenispirillum bisanense</name>
    <dbReference type="NCBI Taxonomy" id="414052"/>
    <lineage>
        <taxon>Bacteria</taxon>
        <taxon>Pseudomonadati</taxon>
        <taxon>Pseudomonadota</taxon>
        <taxon>Alphaproteobacteria</taxon>
        <taxon>Rhodospirillales</taxon>
        <taxon>Novispirillaceae</taxon>
        <taxon>Caenispirillum</taxon>
    </lineage>
</organism>
<keyword evidence="2" id="KW-0282">Flagellum</keyword>
<evidence type="ECO:0000256" key="1">
    <source>
        <dbReference type="SAM" id="MobiDB-lite"/>
    </source>
</evidence>
<keyword evidence="3" id="KW-1185">Reference proteome</keyword>
<sequence length="149" mass="16327">MKISGVGPGGSPQGRRTEKTGKEKSAEFARALRRFTDEARADDPRPVESAPSLGGLDSLLALQMVDAAPDATDRPAKRRAMVQRGEDILDRLEELRVGLLMGSVPKERLSALAQMVRDRREEAEDPQLGALLDEIELRAEVELAKLSRP</sequence>
<accession>A0A286GY99</accession>
<dbReference type="RefSeq" id="WP_097281096.1">
    <property type="nucleotide sequence ID" value="NZ_OCNJ01000011.1"/>
</dbReference>
<evidence type="ECO:0000313" key="3">
    <source>
        <dbReference type="Proteomes" id="UP000219621"/>
    </source>
</evidence>
<dbReference type="OrthoDB" id="8005693at2"/>
<dbReference type="Proteomes" id="UP000219621">
    <property type="component" value="Unassembled WGS sequence"/>
</dbReference>
<dbReference type="GO" id="GO:0044781">
    <property type="term" value="P:bacterial-type flagellum organization"/>
    <property type="evidence" value="ECO:0007669"/>
    <property type="project" value="InterPro"/>
</dbReference>
<feature type="compositionally biased region" description="Gly residues" evidence="1">
    <location>
        <begin position="1"/>
        <end position="12"/>
    </location>
</feature>
<dbReference type="AlphaFoldDB" id="A0A286GY99"/>
<evidence type="ECO:0000313" key="2">
    <source>
        <dbReference type="EMBL" id="SOE00166.1"/>
    </source>
</evidence>
<name>A0A286GY99_9PROT</name>
<protein>
    <submittedName>
        <fullName evidence="2">Class II flagellar assembly regulator</fullName>
    </submittedName>
</protein>
<reference evidence="3" key="1">
    <citation type="submission" date="2017-09" db="EMBL/GenBank/DDBJ databases">
        <authorList>
            <person name="Varghese N."/>
            <person name="Submissions S."/>
        </authorList>
    </citation>
    <scope>NUCLEOTIDE SEQUENCE [LARGE SCALE GENOMIC DNA]</scope>
    <source>
        <strain evidence="3">USBA 140</strain>
    </source>
</reference>
<feature type="compositionally biased region" description="Basic and acidic residues" evidence="1">
    <location>
        <begin position="34"/>
        <end position="46"/>
    </location>
</feature>